<feature type="domain" description="Carboxylesterase type B" evidence="4">
    <location>
        <begin position="91"/>
        <end position="577"/>
    </location>
</feature>
<dbReference type="PROSITE" id="PS00941">
    <property type="entry name" value="CARBOXYLESTERASE_B_2"/>
    <property type="match status" value="1"/>
</dbReference>
<dbReference type="STRING" id="1141098.A0A1Y2E2Y4"/>
<dbReference type="InterPro" id="IPR050654">
    <property type="entry name" value="AChE-related_enzymes"/>
</dbReference>
<evidence type="ECO:0000256" key="2">
    <source>
        <dbReference type="ARBA" id="ARBA00022801"/>
    </source>
</evidence>
<dbReference type="AlphaFoldDB" id="A0A1Y2E2Y4"/>
<comment type="similarity">
    <text evidence="1 3">Belongs to the type-B carboxylesterase/lipase family.</text>
</comment>
<evidence type="ECO:0000313" key="5">
    <source>
        <dbReference type="EMBL" id="ORY65908.1"/>
    </source>
</evidence>
<organism evidence="5 6">
    <name type="scientific">Pseudomassariella vexata</name>
    <dbReference type="NCBI Taxonomy" id="1141098"/>
    <lineage>
        <taxon>Eukaryota</taxon>
        <taxon>Fungi</taxon>
        <taxon>Dikarya</taxon>
        <taxon>Ascomycota</taxon>
        <taxon>Pezizomycotina</taxon>
        <taxon>Sordariomycetes</taxon>
        <taxon>Xylariomycetidae</taxon>
        <taxon>Amphisphaeriales</taxon>
        <taxon>Pseudomassariaceae</taxon>
        <taxon>Pseudomassariella</taxon>
    </lineage>
</organism>
<name>A0A1Y2E2Y4_9PEZI</name>
<protein>
    <recommendedName>
        <fullName evidence="3">Carboxylic ester hydrolase</fullName>
        <ecNumber evidence="3">3.1.1.-</ecNumber>
    </recommendedName>
</protein>
<dbReference type="GeneID" id="63771997"/>
<accession>A0A1Y2E2Y4</accession>
<sequence length="612" mass="67837">MVLAIVLVHVRDKKRQVAINSFPVANVHVPHPKPQYCCPFLFCHPPSLLARLLQFITTRLLPLFFLPWTKPVLTGCTNPKTSSTDINIARVNLGYIRYQGVPLENGINQYLGMRYAQPPIGDLRWRAPVQPDQVLEDQPATSFGKICLGISAMLPNDIQDEDCLFVNVWAPRNATVDSKLPVWLFIQGGGYTVNSNANWNGSEVVERSGLNMILVNFNYRVGAWGFLASERLRANGNLNVGLLDQRMMMMWVQKYIAQFGGDPNHVIIHGASAGAGSVALHLVANGGQNQNLFQGAIAESVFFPQQPPVAELEWQFDRFLSSTGCIDSGDPMDCLRGLDAAKLQAANFPSPFPSRTESPLPLFYWTPCVDGDFLPDLPYTMFDDGTFIDVPVILGSSNDEGSYFAINAATPDDVRNFFANNYPRLTDSDTSNIIQLYPQLPSLPFHEAWYPSASMAYGEATFICPGLNILNSQLATKKTQPAWAYRYNVIDGNNTAIGLGVPHLWESWAIFGPDSISGPGLGPASYYTYNAPIVPIVMDYWISFVKTLNPNSLKNPAAPMWEPWTASTTRLRFETDNSAMELAGPELLQRCASWRGLAPVTEQRKRADLGEF</sequence>
<dbReference type="OrthoDB" id="408631at2759"/>
<dbReference type="InterPro" id="IPR019819">
    <property type="entry name" value="Carboxylesterase_B_CS"/>
</dbReference>
<dbReference type="InterPro" id="IPR019826">
    <property type="entry name" value="Carboxylesterase_B_AS"/>
</dbReference>
<dbReference type="InterPro" id="IPR002018">
    <property type="entry name" value="CarbesteraseB"/>
</dbReference>
<dbReference type="EC" id="3.1.1.-" evidence="3"/>
<dbReference type="PANTHER" id="PTHR43918:SF4">
    <property type="entry name" value="CARBOXYLIC ESTER HYDROLASE"/>
    <property type="match status" value="1"/>
</dbReference>
<proteinExistence type="inferred from homology"/>
<dbReference type="PROSITE" id="PS00122">
    <property type="entry name" value="CARBOXYLESTERASE_B_1"/>
    <property type="match status" value="1"/>
</dbReference>
<gene>
    <name evidence="5" type="ORF">BCR38DRAFT_340371</name>
</gene>
<reference evidence="5 6" key="1">
    <citation type="submission" date="2016-07" db="EMBL/GenBank/DDBJ databases">
        <title>Pervasive Adenine N6-methylation of Active Genes in Fungi.</title>
        <authorList>
            <consortium name="DOE Joint Genome Institute"/>
            <person name="Mondo S.J."/>
            <person name="Dannebaum R.O."/>
            <person name="Kuo R.C."/>
            <person name="Labutti K."/>
            <person name="Haridas S."/>
            <person name="Kuo A."/>
            <person name="Salamov A."/>
            <person name="Ahrendt S.R."/>
            <person name="Lipzen A."/>
            <person name="Sullivan W."/>
            <person name="Andreopoulos W.B."/>
            <person name="Clum A."/>
            <person name="Lindquist E."/>
            <person name="Daum C."/>
            <person name="Ramamoorthy G.K."/>
            <person name="Gryganskyi A."/>
            <person name="Culley D."/>
            <person name="Magnuson J.K."/>
            <person name="James T.Y."/>
            <person name="O'Malley M.A."/>
            <person name="Stajich J.E."/>
            <person name="Spatafora J.W."/>
            <person name="Visel A."/>
            <person name="Grigoriev I.V."/>
        </authorList>
    </citation>
    <scope>NUCLEOTIDE SEQUENCE [LARGE SCALE GENOMIC DNA]</scope>
    <source>
        <strain evidence="5 6">CBS 129021</strain>
    </source>
</reference>
<keyword evidence="2 3" id="KW-0378">Hydrolase</keyword>
<dbReference type="InterPro" id="IPR029058">
    <property type="entry name" value="AB_hydrolase_fold"/>
</dbReference>
<dbReference type="Proteomes" id="UP000193689">
    <property type="component" value="Unassembled WGS sequence"/>
</dbReference>
<dbReference type="SUPFAM" id="SSF53474">
    <property type="entry name" value="alpha/beta-Hydrolases"/>
    <property type="match status" value="1"/>
</dbReference>
<dbReference type="RefSeq" id="XP_040716872.1">
    <property type="nucleotide sequence ID" value="XM_040855785.1"/>
</dbReference>
<dbReference type="Pfam" id="PF00135">
    <property type="entry name" value="COesterase"/>
    <property type="match status" value="1"/>
</dbReference>
<dbReference type="EMBL" id="MCFJ01000005">
    <property type="protein sequence ID" value="ORY65908.1"/>
    <property type="molecule type" value="Genomic_DNA"/>
</dbReference>
<evidence type="ECO:0000259" key="4">
    <source>
        <dbReference type="Pfam" id="PF00135"/>
    </source>
</evidence>
<evidence type="ECO:0000313" key="6">
    <source>
        <dbReference type="Proteomes" id="UP000193689"/>
    </source>
</evidence>
<dbReference type="Gene3D" id="3.40.50.1820">
    <property type="entry name" value="alpha/beta hydrolase"/>
    <property type="match status" value="1"/>
</dbReference>
<evidence type="ECO:0000256" key="3">
    <source>
        <dbReference type="RuleBase" id="RU361235"/>
    </source>
</evidence>
<dbReference type="GO" id="GO:0052689">
    <property type="term" value="F:carboxylic ester hydrolase activity"/>
    <property type="evidence" value="ECO:0007669"/>
    <property type="project" value="TreeGrafter"/>
</dbReference>
<keyword evidence="6" id="KW-1185">Reference proteome</keyword>
<dbReference type="PANTHER" id="PTHR43918">
    <property type="entry name" value="ACETYLCHOLINESTERASE"/>
    <property type="match status" value="1"/>
</dbReference>
<evidence type="ECO:0000256" key="1">
    <source>
        <dbReference type="ARBA" id="ARBA00005964"/>
    </source>
</evidence>
<dbReference type="InParanoid" id="A0A1Y2E2Y4"/>
<comment type="caution">
    <text evidence="5">The sequence shown here is derived from an EMBL/GenBank/DDBJ whole genome shotgun (WGS) entry which is preliminary data.</text>
</comment>